<reference evidence="12 13" key="1">
    <citation type="submission" date="2014-06" db="EMBL/GenBank/DDBJ databases">
        <authorList>
            <person name="Swart Estienne"/>
        </authorList>
    </citation>
    <scope>NUCLEOTIDE SEQUENCE [LARGE SCALE GENOMIC DNA]</scope>
    <source>
        <strain evidence="12 13">130c</strain>
    </source>
</reference>
<feature type="domain" description="STI1" evidence="11">
    <location>
        <begin position="138"/>
        <end position="178"/>
    </location>
</feature>
<name>A0A077ZP83_STYLE</name>
<evidence type="ECO:0000256" key="9">
    <source>
        <dbReference type="PROSITE-ProRule" id="PRU00339"/>
    </source>
</evidence>
<feature type="region of interest" description="Disordered" evidence="10">
    <location>
        <begin position="190"/>
        <end position="246"/>
    </location>
</feature>
<sequence>MATQKELGTKAFQAKDFNKAIEHFTNAIDEAAGDHTLYSNRSACYYNLNQFDKAKQDGEKCIEVKPDWGKGYQRRAMALHAMGQYDDAVKDYEKCDQLDPANAQNKQGLEKCIADKKENEEGEKGMFGPQAMIKLMSNPRIAGYFQDPKFRNMFEFVKRDPQMLMQVMQTDPRFMDVFKELTGIDLMDMQSQQMKKKDQDEDMKKHMEEQRKRKEEEEEQRRKKEAEEALPSEEKQRLLQKKAADGKKNEGNEFYKKKQFDQALVLYQEALDLDENEVTYHNNKAACYFEMKQYDKCIEECDVAIEKSKGSNYDYVKLGKAIARKANAKLQQELYDEAIELYRNSLLENNDPNVREQLKKAERLKKVDEEKKYLDPVKAEEHRVAGNAFFEKGDFPSAVKEYTEGLRRDPNSKSLYSNRCAAYIKLLEGNYSLKDADKCIELDPTFVKGWARKGASHHLMKEYHKALAAYDHGLKLDPTSKDCLDGKQKTMMTIQMGAYGGDKPDEERVRHAMADPEIQMLLRDPRISQVLKDMQENPASAQGAMRDPFISEAINKLIAAGIIKLG</sequence>
<evidence type="ECO:0000313" key="12">
    <source>
        <dbReference type="EMBL" id="CDW71269.1"/>
    </source>
</evidence>
<dbReference type="InterPro" id="IPR041243">
    <property type="entry name" value="STI1/HOP_DP"/>
</dbReference>
<comment type="subunit">
    <text evidence="6">Monomer. Homodimer. Forms a complex composed of HOP and chaperones HSP70 and HSP90; the interaction is stronger in the absence of ATP. Interacts (via TPR 1, 2, 3, 7, 8 and 9 repeats) with HSP70 (via C-terminus); the interaction is direct and is stronger in the absence of ATP. Interacts (via TPR 4, 5 and 6 repeats) with HSP90 (via C-terminus); the interaction is direct.</text>
</comment>
<evidence type="ECO:0000313" key="13">
    <source>
        <dbReference type="Proteomes" id="UP000039865"/>
    </source>
</evidence>
<dbReference type="FunFam" id="1.25.40.10:FF:000010">
    <property type="entry name" value="Stress-induced phosphoprotein 1"/>
    <property type="match status" value="1"/>
</dbReference>
<dbReference type="InterPro" id="IPR011990">
    <property type="entry name" value="TPR-like_helical_dom_sf"/>
</dbReference>
<dbReference type="PROSITE" id="PS50005">
    <property type="entry name" value="TPR"/>
    <property type="match status" value="4"/>
</dbReference>
<evidence type="ECO:0000256" key="8">
    <source>
        <dbReference type="ARBA" id="ARBA00076447"/>
    </source>
</evidence>
<keyword evidence="2" id="KW-0963">Cytoplasm</keyword>
<dbReference type="Pfam" id="PF17830">
    <property type="entry name" value="STI1-HOP_DP"/>
    <property type="match status" value="2"/>
</dbReference>
<evidence type="ECO:0000256" key="3">
    <source>
        <dbReference type="ARBA" id="ARBA00022737"/>
    </source>
</evidence>
<dbReference type="Proteomes" id="UP000039865">
    <property type="component" value="Unassembled WGS sequence"/>
</dbReference>
<dbReference type="Pfam" id="PF13414">
    <property type="entry name" value="TPR_11"/>
    <property type="match status" value="1"/>
</dbReference>
<dbReference type="AlphaFoldDB" id="A0A077ZP83"/>
<evidence type="ECO:0000256" key="4">
    <source>
        <dbReference type="ARBA" id="ARBA00022803"/>
    </source>
</evidence>
<dbReference type="SUPFAM" id="SSF48452">
    <property type="entry name" value="TPR-like"/>
    <property type="match status" value="3"/>
</dbReference>
<feature type="repeat" description="TPR" evidence="9">
    <location>
        <begin position="379"/>
        <end position="412"/>
    </location>
</feature>
<dbReference type="InterPro" id="IPR019734">
    <property type="entry name" value="TPR_rpt"/>
</dbReference>
<dbReference type="SMART" id="SM00028">
    <property type="entry name" value="TPR"/>
    <property type="match status" value="9"/>
</dbReference>
<evidence type="ECO:0000256" key="1">
    <source>
        <dbReference type="ARBA" id="ARBA00004496"/>
    </source>
</evidence>
<feature type="repeat" description="TPR" evidence="9">
    <location>
        <begin position="69"/>
        <end position="102"/>
    </location>
</feature>
<organism evidence="12 13">
    <name type="scientific">Stylonychia lemnae</name>
    <name type="common">Ciliate</name>
    <dbReference type="NCBI Taxonomy" id="5949"/>
    <lineage>
        <taxon>Eukaryota</taxon>
        <taxon>Sar</taxon>
        <taxon>Alveolata</taxon>
        <taxon>Ciliophora</taxon>
        <taxon>Intramacronucleata</taxon>
        <taxon>Spirotrichea</taxon>
        <taxon>Stichotrichia</taxon>
        <taxon>Sporadotrichida</taxon>
        <taxon>Oxytrichidae</taxon>
        <taxon>Stylonychinae</taxon>
        <taxon>Stylonychia</taxon>
    </lineage>
</organism>
<evidence type="ECO:0000256" key="10">
    <source>
        <dbReference type="SAM" id="MobiDB-lite"/>
    </source>
</evidence>
<accession>A0A077ZP83</accession>
<feature type="repeat" description="TPR" evidence="9">
    <location>
        <begin position="244"/>
        <end position="277"/>
    </location>
</feature>
<dbReference type="Gene3D" id="1.25.40.10">
    <property type="entry name" value="Tetratricopeptide repeat domain"/>
    <property type="match status" value="3"/>
</dbReference>
<comment type="subcellular location">
    <subcellularLocation>
        <location evidence="1">Cytoplasm</location>
    </subcellularLocation>
</comment>
<dbReference type="EMBL" id="CCKQ01000206">
    <property type="protein sequence ID" value="CDW71269.1"/>
    <property type="molecule type" value="Genomic_DNA"/>
</dbReference>
<evidence type="ECO:0000256" key="2">
    <source>
        <dbReference type="ARBA" id="ARBA00022490"/>
    </source>
</evidence>
<feature type="repeat" description="TPR" evidence="9">
    <location>
        <begin position="447"/>
        <end position="480"/>
    </location>
</feature>
<proteinExistence type="predicted"/>
<dbReference type="Pfam" id="PF13181">
    <property type="entry name" value="TPR_8"/>
    <property type="match status" value="3"/>
</dbReference>
<dbReference type="OMA" id="MYSAREN"/>
<evidence type="ECO:0000256" key="5">
    <source>
        <dbReference type="ARBA" id="ARBA00056105"/>
    </source>
</evidence>
<keyword evidence="4 9" id="KW-0802">TPR repeat</keyword>
<dbReference type="InterPro" id="IPR006636">
    <property type="entry name" value="STI1_HS-bd"/>
</dbReference>
<dbReference type="GO" id="GO:0051879">
    <property type="term" value="F:Hsp90 protein binding"/>
    <property type="evidence" value="ECO:0007669"/>
    <property type="project" value="TreeGrafter"/>
</dbReference>
<dbReference type="GO" id="GO:0005737">
    <property type="term" value="C:cytoplasm"/>
    <property type="evidence" value="ECO:0007669"/>
    <property type="project" value="UniProtKB-SubCell"/>
</dbReference>
<evidence type="ECO:0000256" key="7">
    <source>
        <dbReference type="ARBA" id="ARBA00074766"/>
    </source>
</evidence>
<keyword evidence="13" id="KW-1185">Reference proteome</keyword>
<feature type="compositionally biased region" description="Basic and acidic residues" evidence="10">
    <location>
        <begin position="195"/>
        <end position="246"/>
    </location>
</feature>
<dbReference type="FunFam" id="1.25.40.10:FF:000020">
    <property type="entry name" value="Stress-induced phosphoprotein 1"/>
    <property type="match status" value="1"/>
</dbReference>
<keyword evidence="3" id="KW-0677">Repeat</keyword>
<dbReference type="SMART" id="SM00727">
    <property type="entry name" value="STI1"/>
    <property type="match status" value="2"/>
</dbReference>
<dbReference type="PANTHER" id="PTHR22904">
    <property type="entry name" value="TPR REPEAT CONTAINING PROTEIN"/>
    <property type="match status" value="1"/>
</dbReference>
<dbReference type="InParanoid" id="A0A077ZP83"/>
<dbReference type="OrthoDB" id="2423701at2759"/>
<feature type="domain" description="STI1" evidence="11">
    <location>
        <begin position="515"/>
        <end position="554"/>
    </location>
</feature>
<evidence type="ECO:0000259" key="11">
    <source>
        <dbReference type="SMART" id="SM00727"/>
    </source>
</evidence>
<dbReference type="FunFam" id="1.10.260.100:FF:000002">
    <property type="entry name" value="Stress-induced-phosphoprotein 1 (Hsp70/Hsp90-organizing)"/>
    <property type="match status" value="1"/>
</dbReference>
<protein>
    <recommendedName>
        <fullName evidence="7">Hsp70-Hsp90 organising protein</fullName>
    </recommendedName>
    <alternativeName>
        <fullName evidence="8">Stress-inducible protein 1</fullName>
    </alternativeName>
</protein>
<gene>
    <name evidence="12" type="primary">Contig3412.g151</name>
    <name evidence="12" type="ORF">STYLEM_210</name>
</gene>
<dbReference type="PANTHER" id="PTHR22904:SF523">
    <property type="entry name" value="STRESS-INDUCED-PHOSPHOPROTEIN 1"/>
    <property type="match status" value="1"/>
</dbReference>
<evidence type="ECO:0000256" key="6">
    <source>
        <dbReference type="ARBA" id="ARBA00066016"/>
    </source>
</evidence>
<dbReference type="Gene3D" id="1.10.260.100">
    <property type="match status" value="2"/>
</dbReference>
<comment type="function">
    <text evidence="5">Acts as a co-chaperone and mediates the association of the chaperones HSP70 and HSP90 probably facilitating substrate transfer from HSP70 to HSP90. Stimulates HSP70 ATPase activity and, in contrast, inhibits HSP90 ATPase activity.</text>
</comment>